<feature type="domain" description="TonB-dependent receptor-like beta-barrel" evidence="11">
    <location>
        <begin position="506"/>
        <end position="883"/>
    </location>
</feature>
<comment type="similarity">
    <text evidence="8 9">Belongs to the TonB-dependent receptor family.</text>
</comment>
<dbReference type="OrthoDB" id="8727862at2"/>
<dbReference type="Pfam" id="PF07715">
    <property type="entry name" value="Plug"/>
    <property type="match status" value="1"/>
</dbReference>
<dbReference type="AlphaFoldDB" id="A0A2T7BE36"/>
<evidence type="ECO:0000259" key="11">
    <source>
        <dbReference type="Pfam" id="PF00593"/>
    </source>
</evidence>
<keyword evidence="4 8" id="KW-0812">Transmembrane</keyword>
<evidence type="ECO:0000256" key="5">
    <source>
        <dbReference type="ARBA" id="ARBA00023077"/>
    </source>
</evidence>
<dbReference type="Gene3D" id="2.170.130.10">
    <property type="entry name" value="TonB-dependent receptor, plug domain"/>
    <property type="match status" value="1"/>
</dbReference>
<dbReference type="Pfam" id="PF13715">
    <property type="entry name" value="CarbopepD_reg_2"/>
    <property type="match status" value="1"/>
</dbReference>
<dbReference type="Gene3D" id="2.60.40.1120">
    <property type="entry name" value="Carboxypeptidase-like, regulatory domain"/>
    <property type="match status" value="1"/>
</dbReference>
<keyword evidence="3 8" id="KW-1134">Transmembrane beta strand</keyword>
<protein>
    <submittedName>
        <fullName evidence="13">TonB-dependent receptor</fullName>
    </submittedName>
</protein>
<name>A0A2T7BE36_9BACT</name>
<evidence type="ECO:0000256" key="7">
    <source>
        <dbReference type="ARBA" id="ARBA00023237"/>
    </source>
</evidence>
<dbReference type="InterPro" id="IPR008969">
    <property type="entry name" value="CarboxyPept-like_regulatory"/>
</dbReference>
<evidence type="ECO:0000256" key="1">
    <source>
        <dbReference type="ARBA" id="ARBA00004571"/>
    </source>
</evidence>
<keyword evidence="14" id="KW-1185">Reference proteome</keyword>
<comment type="subcellular location">
    <subcellularLocation>
        <location evidence="1 8">Cell outer membrane</location>
        <topology evidence="1 8">Multi-pass membrane protein</topology>
    </subcellularLocation>
</comment>
<evidence type="ECO:0000256" key="6">
    <source>
        <dbReference type="ARBA" id="ARBA00023136"/>
    </source>
</evidence>
<dbReference type="SUPFAM" id="SSF56935">
    <property type="entry name" value="Porins"/>
    <property type="match status" value="1"/>
</dbReference>
<dbReference type="Proteomes" id="UP000244450">
    <property type="component" value="Unassembled WGS sequence"/>
</dbReference>
<keyword evidence="7 8" id="KW-0998">Cell outer membrane</keyword>
<feature type="signal peptide" evidence="10">
    <location>
        <begin position="1"/>
        <end position="18"/>
    </location>
</feature>
<accession>A0A2T7BE36</accession>
<keyword evidence="10" id="KW-0732">Signal</keyword>
<keyword evidence="2 8" id="KW-0813">Transport</keyword>
<dbReference type="PANTHER" id="PTHR40980:SF4">
    <property type="entry name" value="TONB-DEPENDENT RECEPTOR-LIKE BETA-BARREL DOMAIN-CONTAINING PROTEIN"/>
    <property type="match status" value="1"/>
</dbReference>
<feature type="chain" id="PRO_5015439745" evidence="10">
    <location>
        <begin position="19"/>
        <end position="931"/>
    </location>
</feature>
<dbReference type="RefSeq" id="WP_108689109.1">
    <property type="nucleotide sequence ID" value="NZ_QCYK01000003.1"/>
</dbReference>
<sequence length="931" mass="104286">MRRILFMSFLLLCLGASASGQTIKGLIISGETGEAITGAVVRVSSTSYHAVSGLDGSFMIKNMPKGHYEITISMIGYATETRRISTDSTTLPVIELKTDRKELAGVVVTGTHEKNGDASARNMEKNADHVMNIVSARAIQLSPDLTVANVIQRVSGVTVERNNTGDGQYALLRGMDKRYNYTLVNGVKIPSPDNKNRFVPLDIFPAELLDRLEVYKSLTPDMEGDGIGGAINMVMKDAPDKLQISGNLATGANSLFFNRPFYSYDKSRIASKSPFEELGAAYPAKPRDFNAGLLDMKQSSGFKPNIFGGLSVGDRFLHDKLGVLVAGTYQNSYRGANSTYFSFTTATSDASNLPVITSRDDRTFSEQQERAGVHAKLDYRFNDRHKLQFYSAWLDFRNYQVRDERSINLSVGYDPANNSYNVGYDRRFRYTHQNIFTNTLKGDHRFFNSRFSIDWSAVYSKATNEVPDNSQVHLASTVRNGVENPKSVVVLGGAERRWEHNADEDKAGYLNFHYNLGSARTPVILSAGGLYRDKQRTNFFNEYQFRPYDETKPAGSQTNLIEGKDWNKYSEIKFMVFNPSGSTGDPLNYDAAEKIAAGYLEGKVNVGKLEAVGGVRVEHTDQGYHLDHATDGLKNDGNQVYTDVLPSLNLKYKLNAMTNLRSSYYEAINRPSFFEIVPYRIVNEDLTEAGNPDLKHTVAHNADLRYELFPKPSEQFMAGVFYKKIENPIEFGMVLQGQGSFYMPTNFGNATNYGLELDYTKFIYNFGVKLNYTYTNSSITTDKLFYYNTTDADGTQHVELKNVNQARRLAGQAAHVGNFSLLYKSVKNGIDGQLSLGYTGDRLYAVSRYLDNDIWQSGFVQVDASVEKKFARHYVVFAKATNLLNTPIKDYVKKVNAANDATPGYETFRNGTVTRKDYYGQTIMLGFRFKF</sequence>
<evidence type="ECO:0000256" key="8">
    <source>
        <dbReference type="PROSITE-ProRule" id="PRU01360"/>
    </source>
</evidence>
<evidence type="ECO:0000313" key="14">
    <source>
        <dbReference type="Proteomes" id="UP000244450"/>
    </source>
</evidence>
<proteinExistence type="inferred from homology"/>
<reference evidence="13 14" key="1">
    <citation type="submission" date="2018-04" db="EMBL/GenBank/DDBJ databases">
        <title>Chitinophaga fuyangensis sp. nov., isolated from soil in a chemical factory.</title>
        <authorList>
            <person name="Chen K."/>
        </authorList>
    </citation>
    <scope>NUCLEOTIDE SEQUENCE [LARGE SCALE GENOMIC DNA]</scope>
    <source>
        <strain evidence="13 14">LY-1</strain>
    </source>
</reference>
<dbReference type="SUPFAM" id="SSF49464">
    <property type="entry name" value="Carboxypeptidase regulatory domain-like"/>
    <property type="match status" value="1"/>
</dbReference>
<gene>
    <name evidence="13" type="ORF">DCC81_23505</name>
</gene>
<dbReference type="Gene3D" id="2.40.170.20">
    <property type="entry name" value="TonB-dependent receptor, beta-barrel domain"/>
    <property type="match status" value="1"/>
</dbReference>
<dbReference type="Pfam" id="PF00593">
    <property type="entry name" value="TonB_dep_Rec_b-barrel"/>
    <property type="match status" value="1"/>
</dbReference>
<evidence type="ECO:0000259" key="12">
    <source>
        <dbReference type="Pfam" id="PF07715"/>
    </source>
</evidence>
<dbReference type="InterPro" id="IPR039426">
    <property type="entry name" value="TonB-dep_rcpt-like"/>
</dbReference>
<dbReference type="InterPro" id="IPR037066">
    <property type="entry name" value="Plug_dom_sf"/>
</dbReference>
<dbReference type="CDD" id="cd01347">
    <property type="entry name" value="ligand_gated_channel"/>
    <property type="match status" value="1"/>
</dbReference>
<evidence type="ECO:0000256" key="4">
    <source>
        <dbReference type="ARBA" id="ARBA00022692"/>
    </source>
</evidence>
<keyword evidence="13" id="KW-0675">Receptor</keyword>
<dbReference type="EMBL" id="QCYK01000003">
    <property type="protein sequence ID" value="PUZ23354.1"/>
    <property type="molecule type" value="Genomic_DNA"/>
</dbReference>
<keyword evidence="6 8" id="KW-0472">Membrane</keyword>
<dbReference type="PROSITE" id="PS52016">
    <property type="entry name" value="TONB_DEPENDENT_REC_3"/>
    <property type="match status" value="1"/>
</dbReference>
<evidence type="ECO:0000313" key="13">
    <source>
        <dbReference type="EMBL" id="PUZ23354.1"/>
    </source>
</evidence>
<dbReference type="GO" id="GO:0009279">
    <property type="term" value="C:cell outer membrane"/>
    <property type="evidence" value="ECO:0007669"/>
    <property type="project" value="UniProtKB-SubCell"/>
</dbReference>
<comment type="caution">
    <text evidence="13">The sequence shown here is derived from an EMBL/GenBank/DDBJ whole genome shotgun (WGS) entry which is preliminary data.</text>
</comment>
<dbReference type="InterPro" id="IPR000531">
    <property type="entry name" value="Beta-barrel_TonB"/>
</dbReference>
<dbReference type="InterPro" id="IPR036942">
    <property type="entry name" value="Beta-barrel_TonB_sf"/>
</dbReference>
<evidence type="ECO:0000256" key="3">
    <source>
        <dbReference type="ARBA" id="ARBA00022452"/>
    </source>
</evidence>
<dbReference type="PANTHER" id="PTHR40980">
    <property type="entry name" value="PLUG DOMAIN-CONTAINING PROTEIN"/>
    <property type="match status" value="1"/>
</dbReference>
<evidence type="ECO:0000256" key="2">
    <source>
        <dbReference type="ARBA" id="ARBA00022448"/>
    </source>
</evidence>
<keyword evidence="5 9" id="KW-0798">TonB box</keyword>
<dbReference type="InterPro" id="IPR012910">
    <property type="entry name" value="Plug_dom"/>
</dbReference>
<evidence type="ECO:0000256" key="9">
    <source>
        <dbReference type="RuleBase" id="RU003357"/>
    </source>
</evidence>
<evidence type="ECO:0000256" key="10">
    <source>
        <dbReference type="SAM" id="SignalP"/>
    </source>
</evidence>
<organism evidence="13 14">
    <name type="scientific">Chitinophaga parva</name>
    <dbReference type="NCBI Taxonomy" id="2169414"/>
    <lineage>
        <taxon>Bacteria</taxon>
        <taxon>Pseudomonadati</taxon>
        <taxon>Bacteroidota</taxon>
        <taxon>Chitinophagia</taxon>
        <taxon>Chitinophagales</taxon>
        <taxon>Chitinophagaceae</taxon>
        <taxon>Chitinophaga</taxon>
    </lineage>
</organism>
<feature type="domain" description="TonB-dependent receptor plug" evidence="12">
    <location>
        <begin position="129"/>
        <end position="230"/>
    </location>
</feature>